<evidence type="ECO:0000256" key="2">
    <source>
        <dbReference type="SAM" id="Phobius"/>
    </source>
</evidence>
<keyword evidence="2" id="KW-0472">Membrane</keyword>
<feature type="region of interest" description="Disordered" evidence="1">
    <location>
        <begin position="181"/>
        <end position="205"/>
    </location>
</feature>
<feature type="transmembrane region" description="Helical" evidence="2">
    <location>
        <begin position="143"/>
        <end position="162"/>
    </location>
</feature>
<organism evidence="3 4">
    <name type="scientific">Geranomyces variabilis</name>
    <dbReference type="NCBI Taxonomy" id="109894"/>
    <lineage>
        <taxon>Eukaryota</taxon>
        <taxon>Fungi</taxon>
        <taxon>Fungi incertae sedis</taxon>
        <taxon>Chytridiomycota</taxon>
        <taxon>Chytridiomycota incertae sedis</taxon>
        <taxon>Chytridiomycetes</taxon>
        <taxon>Spizellomycetales</taxon>
        <taxon>Powellomycetaceae</taxon>
        <taxon>Geranomyces</taxon>
    </lineage>
</organism>
<keyword evidence="2" id="KW-1133">Transmembrane helix</keyword>
<feature type="transmembrane region" description="Helical" evidence="2">
    <location>
        <begin position="65"/>
        <end position="90"/>
    </location>
</feature>
<name>A0AAD5XQK2_9FUNG</name>
<dbReference type="EMBL" id="JADGJQ010000034">
    <property type="protein sequence ID" value="KAJ3177301.1"/>
    <property type="molecule type" value="Genomic_DNA"/>
</dbReference>
<accession>A0AAD5XQK2</accession>
<sequence length="205" mass="22466">MAVKFEDRSNSVRHASFAQDYGRDLAASQSFLMSHLPNSSFVGFYNTHDESEIALTRDFSAWKWVVFPIAALPLSAAVFFNTLWLIGLAAKTKLIGHALKSPYPVSPPLDIALTSAIWIGFIFPVGVLTPVQQVGYLTPEGQTALTVCIPIIACLGWTPLFVHYIRRRRLTRAVPTAVPTHSTRAESPVELDTSAAPPAYSPRKG</sequence>
<evidence type="ECO:0000256" key="1">
    <source>
        <dbReference type="SAM" id="MobiDB-lite"/>
    </source>
</evidence>
<keyword evidence="4" id="KW-1185">Reference proteome</keyword>
<dbReference type="Proteomes" id="UP001212152">
    <property type="component" value="Unassembled WGS sequence"/>
</dbReference>
<protein>
    <submittedName>
        <fullName evidence="3">Uncharacterized protein</fullName>
    </submittedName>
</protein>
<evidence type="ECO:0000313" key="3">
    <source>
        <dbReference type="EMBL" id="KAJ3177301.1"/>
    </source>
</evidence>
<feature type="transmembrane region" description="Helical" evidence="2">
    <location>
        <begin position="111"/>
        <end position="131"/>
    </location>
</feature>
<evidence type="ECO:0000313" key="4">
    <source>
        <dbReference type="Proteomes" id="UP001212152"/>
    </source>
</evidence>
<comment type="caution">
    <text evidence="3">The sequence shown here is derived from an EMBL/GenBank/DDBJ whole genome shotgun (WGS) entry which is preliminary data.</text>
</comment>
<gene>
    <name evidence="3" type="ORF">HDU87_004553</name>
</gene>
<dbReference type="AlphaFoldDB" id="A0AAD5XQK2"/>
<keyword evidence="2" id="KW-0812">Transmembrane</keyword>
<proteinExistence type="predicted"/>
<reference evidence="3" key="1">
    <citation type="submission" date="2020-05" db="EMBL/GenBank/DDBJ databases">
        <title>Phylogenomic resolution of chytrid fungi.</title>
        <authorList>
            <person name="Stajich J.E."/>
            <person name="Amses K."/>
            <person name="Simmons R."/>
            <person name="Seto K."/>
            <person name="Myers J."/>
            <person name="Bonds A."/>
            <person name="Quandt C.A."/>
            <person name="Barry K."/>
            <person name="Liu P."/>
            <person name="Grigoriev I."/>
            <person name="Longcore J.E."/>
            <person name="James T.Y."/>
        </authorList>
    </citation>
    <scope>NUCLEOTIDE SEQUENCE</scope>
    <source>
        <strain evidence="3">JEL0379</strain>
    </source>
</reference>